<name>A0A3S3MX07_9MAGN</name>
<sequence length="187" mass="20261">MTFTATCCPFSSPFLNLAEHVYPKCPRPTSPPSSYLLAKFFENPKLLSSPAPPPSASFPCTIAASFGFTDPCLLANTARMCFAGDGGGKGRRKNLLGVELVLAFGAGDFFEKNRAGLGLASSLVPSPLTSWVTPVSKFTRDTGFCKSFFPISTRSSKFSLVETSTDEVFPTKFQSNELEDKLELLKY</sequence>
<gene>
    <name evidence="1" type="ORF">CKAN_01290500</name>
</gene>
<dbReference type="EMBL" id="QPKB01000005">
    <property type="protein sequence ID" value="RWR84117.1"/>
    <property type="molecule type" value="Genomic_DNA"/>
</dbReference>
<dbReference type="AlphaFoldDB" id="A0A3S3MX07"/>
<proteinExistence type="predicted"/>
<protein>
    <submittedName>
        <fullName evidence="1">Uncharacterized protein</fullName>
    </submittedName>
</protein>
<evidence type="ECO:0000313" key="1">
    <source>
        <dbReference type="EMBL" id="RWR84117.1"/>
    </source>
</evidence>
<evidence type="ECO:0000313" key="2">
    <source>
        <dbReference type="Proteomes" id="UP000283530"/>
    </source>
</evidence>
<keyword evidence="2" id="KW-1185">Reference proteome</keyword>
<comment type="caution">
    <text evidence="1">The sequence shown here is derived from an EMBL/GenBank/DDBJ whole genome shotgun (WGS) entry which is preliminary data.</text>
</comment>
<accession>A0A3S3MX07</accession>
<dbReference type="Proteomes" id="UP000283530">
    <property type="component" value="Unassembled WGS sequence"/>
</dbReference>
<dbReference type="OrthoDB" id="10637534at2759"/>
<reference evidence="1 2" key="1">
    <citation type="journal article" date="2019" name="Nat. Plants">
        <title>Stout camphor tree genome fills gaps in understanding of flowering plant genome evolution.</title>
        <authorList>
            <person name="Chaw S.M."/>
            <person name="Liu Y.C."/>
            <person name="Wu Y.W."/>
            <person name="Wang H.Y."/>
            <person name="Lin C.I."/>
            <person name="Wu C.S."/>
            <person name="Ke H.M."/>
            <person name="Chang L.Y."/>
            <person name="Hsu C.Y."/>
            <person name="Yang H.T."/>
            <person name="Sudianto E."/>
            <person name="Hsu M.H."/>
            <person name="Wu K.P."/>
            <person name="Wang L.N."/>
            <person name="Leebens-Mack J.H."/>
            <person name="Tsai I.J."/>
        </authorList>
    </citation>
    <scope>NUCLEOTIDE SEQUENCE [LARGE SCALE GENOMIC DNA]</scope>
    <source>
        <strain evidence="2">cv. Chaw 1501</strain>
        <tissue evidence="1">Young leaves</tissue>
    </source>
</reference>
<organism evidence="1 2">
    <name type="scientific">Cinnamomum micranthum f. kanehirae</name>
    <dbReference type="NCBI Taxonomy" id="337451"/>
    <lineage>
        <taxon>Eukaryota</taxon>
        <taxon>Viridiplantae</taxon>
        <taxon>Streptophyta</taxon>
        <taxon>Embryophyta</taxon>
        <taxon>Tracheophyta</taxon>
        <taxon>Spermatophyta</taxon>
        <taxon>Magnoliopsida</taxon>
        <taxon>Magnoliidae</taxon>
        <taxon>Laurales</taxon>
        <taxon>Lauraceae</taxon>
        <taxon>Cinnamomum</taxon>
    </lineage>
</organism>